<name>A0A917BAI1_9ACTN</name>
<proteinExistence type="predicted"/>
<feature type="transmembrane region" description="Helical" evidence="1">
    <location>
        <begin position="41"/>
        <end position="60"/>
    </location>
</feature>
<feature type="transmembrane region" description="Helical" evidence="1">
    <location>
        <begin position="91"/>
        <end position="108"/>
    </location>
</feature>
<comment type="caution">
    <text evidence="2">The sequence shown here is derived from an EMBL/GenBank/DDBJ whole genome shotgun (WGS) entry which is preliminary data.</text>
</comment>
<feature type="transmembrane region" description="Helical" evidence="1">
    <location>
        <begin position="128"/>
        <end position="153"/>
    </location>
</feature>
<accession>A0A917BAI1</accession>
<feature type="transmembrane region" description="Helical" evidence="1">
    <location>
        <begin position="66"/>
        <end position="84"/>
    </location>
</feature>
<keyword evidence="1" id="KW-0472">Membrane</keyword>
<keyword evidence="1" id="KW-1133">Transmembrane helix</keyword>
<reference evidence="2" key="2">
    <citation type="submission" date="2020-09" db="EMBL/GenBank/DDBJ databases">
        <authorList>
            <person name="Sun Q."/>
            <person name="Zhou Y."/>
        </authorList>
    </citation>
    <scope>NUCLEOTIDE SEQUENCE</scope>
    <source>
        <strain evidence="2">CGMCC 1.16067</strain>
    </source>
</reference>
<evidence type="ECO:0000313" key="2">
    <source>
        <dbReference type="EMBL" id="GGF32786.1"/>
    </source>
</evidence>
<keyword evidence="3" id="KW-1185">Reference proteome</keyword>
<dbReference type="EMBL" id="BMKQ01000001">
    <property type="protein sequence ID" value="GGF32786.1"/>
    <property type="molecule type" value="Genomic_DNA"/>
</dbReference>
<organism evidence="2 3">
    <name type="scientific">Marmoricola endophyticus</name>
    <dbReference type="NCBI Taxonomy" id="2040280"/>
    <lineage>
        <taxon>Bacteria</taxon>
        <taxon>Bacillati</taxon>
        <taxon>Actinomycetota</taxon>
        <taxon>Actinomycetes</taxon>
        <taxon>Propionibacteriales</taxon>
        <taxon>Nocardioidaceae</taxon>
        <taxon>Marmoricola</taxon>
    </lineage>
</organism>
<dbReference type="InterPro" id="IPR016566">
    <property type="entry name" value="UCP010219"/>
</dbReference>
<protein>
    <recommendedName>
        <fullName evidence="4">DUF3159 domain-containing protein</fullName>
    </recommendedName>
</protein>
<evidence type="ECO:0008006" key="4">
    <source>
        <dbReference type="Google" id="ProtNLM"/>
    </source>
</evidence>
<dbReference type="Proteomes" id="UP000649179">
    <property type="component" value="Unassembled WGS sequence"/>
</dbReference>
<dbReference type="Pfam" id="PF11361">
    <property type="entry name" value="DUF3159"/>
    <property type="match status" value="1"/>
</dbReference>
<dbReference type="RefSeq" id="WP_188777564.1">
    <property type="nucleotide sequence ID" value="NZ_BMKQ01000001.1"/>
</dbReference>
<sequence>MTDDAPGDRPATDAAGGPAALAETTVEAALRSQLSEALGGVRGMLEAAVPTALFTLVFLVGKDLRIALAVSVVAAAVLLVVRLVQHSAVQFVLNAFVGIAIGAFFAWRSARGGGDANDQALAYFLPGVLYNLGYAVVMVLSIALRYPVVGFIVGSVTASRGEGDPMAWRGDPQVVRLCGRLTWLLAAPCVVRVVVQGPLYLAGRSGALDADAAIAALGAAKLVMGWPLQVAALALMVWLLSRNATPVSGET</sequence>
<reference evidence="2" key="1">
    <citation type="journal article" date="2014" name="Int. J. Syst. Evol. Microbiol.">
        <title>Complete genome sequence of Corynebacterium casei LMG S-19264T (=DSM 44701T), isolated from a smear-ripened cheese.</title>
        <authorList>
            <consortium name="US DOE Joint Genome Institute (JGI-PGF)"/>
            <person name="Walter F."/>
            <person name="Albersmeier A."/>
            <person name="Kalinowski J."/>
            <person name="Ruckert C."/>
        </authorList>
    </citation>
    <scope>NUCLEOTIDE SEQUENCE</scope>
    <source>
        <strain evidence="2">CGMCC 1.16067</strain>
    </source>
</reference>
<evidence type="ECO:0000256" key="1">
    <source>
        <dbReference type="SAM" id="Phobius"/>
    </source>
</evidence>
<gene>
    <name evidence="2" type="ORF">GCM10011519_02780</name>
</gene>
<dbReference type="AlphaFoldDB" id="A0A917BAI1"/>
<keyword evidence="1" id="KW-0812">Transmembrane</keyword>
<evidence type="ECO:0000313" key="3">
    <source>
        <dbReference type="Proteomes" id="UP000649179"/>
    </source>
</evidence>